<dbReference type="AlphaFoldDB" id="A0A1H3NPF5"/>
<dbReference type="InterPro" id="IPR055775">
    <property type="entry name" value="DUF7351"/>
</dbReference>
<dbReference type="Pfam" id="PF24038">
    <property type="entry name" value="DUF7347"/>
    <property type="match status" value="1"/>
</dbReference>
<evidence type="ECO:0000259" key="1">
    <source>
        <dbReference type="Pfam" id="PF24038"/>
    </source>
</evidence>
<dbReference type="EMBL" id="FNPC01000014">
    <property type="protein sequence ID" value="SDY90295.1"/>
    <property type="molecule type" value="Genomic_DNA"/>
</dbReference>
<evidence type="ECO:0000259" key="2">
    <source>
        <dbReference type="Pfam" id="PF24042"/>
    </source>
</evidence>
<evidence type="ECO:0000313" key="4">
    <source>
        <dbReference type="Proteomes" id="UP000199079"/>
    </source>
</evidence>
<proteinExistence type="predicted"/>
<accession>A0A1H3NPF5</accession>
<evidence type="ECO:0000313" key="3">
    <source>
        <dbReference type="EMBL" id="SDY90295.1"/>
    </source>
</evidence>
<dbReference type="OrthoDB" id="8482at2157"/>
<name>A0A1H3NPF5_9EURY</name>
<sequence length="287" mass="31906">MRDDRTERQPMQEAFALLGHEIRLNILGALLNDWVAAYTEPIPYAELMASAEVEDSGKFNYHLGKLRGVYVQQVDGGYVPTAAATALYRAVIAHKPRQESNRTRLDVDSECPCCTASLVGTYQRGFLSVDCKSCDRWIGFSYPFPKNGFINRTDDEAISAAHKRCKHHLELARSGQCPFCAATTTIEVQEDAITEDDEPAVVVECDSCSFIVGSRILFFLLLDSQVISMLSYVGIDVKQYEWELPESTACLISQDPLRIRVEIEAEGDEVTLVVDESLDVCSVDASC</sequence>
<dbReference type="RefSeq" id="WP_092735036.1">
    <property type="nucleotide sequence ID" value="NZ_FNPC01000014.1"/>
</dbReference>
<dbReference type="Pfam" id="PF24042">
    <property type="entry name" value="DUF7351"/>
    <property type="match status" value="1"/>
</dbReference>
<feature type="domain" description="DUF7351" evidence="2">
    <location>
        <begin position="108"/>
        <end position="280"/>
    </location>
</feature>
<organism evidence="3 4">
    <name type="scientific">Halopenitus persicus</name>
    <dbReference type="NCBI Taxonomy" id="1048396"/>
    <lineage>
        <taxon>Archaea</taxon>
        <taxon>Methanobacteriati</taxon>
        <taxon>Methanobacteriota</taxon>
        <taxon>Stenosarchaea group</taxon>
        <taxon>Halobacteria</taxon>
        <taxon>Halobacteriales</taxon>
        <taxon>Haloferacaceae</taxon>
        <taxon>Halopenitus</taxon>
    </lineage>
</organism>
<keyword evidence="4" id="KW-1185">Reference proteome</keyword>
<gene>
    <name evidence="3" type="ORF">SAMN05216564_1143</name>
</gene>
<dbReference type="InterPro" id="IPR055771">
    <property type="entry name" value="DUF7347"/>
</dbReference>
<dbReference type="Proteomes" id="UP000199079">
    <property type="component" value="Unassembled WGS sequence"/>
</dbReference>
<protein>
    <submittedName>
        <fullName evidence="3">Uncharacterized protein</fullName>
    </submittedName>
</protein>
<feature type="domain" description="DUF7347" evidence="1">
    <location>
        <begin position="12"/>
        <end position="91"/>
    </location>
</feature>
<reference evidence="4" key="1">
    <citation type="submission" date="2016-10" db="EMBL/GenBank/DDBJ databases">
        <authorList>
            <person name="Varghese N."/>
            <person name="Submissions S."/>
        </authorList>
    </citation>
    <scope>NUCLEOTIDE SEQUENCE [LARGE SCALE GENOMIC DNA]</scope>
    <source>
        <strain evidence="4">DC30,IBRC 10041,KCTC 4046</strain>
    </source>
</reference>